<feature type="repeat" description="PPR" evidence="3">
    <location>
        <begin position="275"/>
        <end position="309"/>
    </location>
</feature>
<dbReference type="Pfam" id="PF01535">
    <property type="entry name" value="PPR"/>
    <property type="match status" value="2"/>
</dbReference>
<proteinExistence type="inferred from homology"/>
<evidence type="ECO:0008006" key="6">
    <source>
        <dbReference type="Google" id="ProtNLM"/>
    </source>
</evidence>
<feature type="repeat" description="PPR" evidence="3">
    <location>
        <begin position="310"/>
        <end position="344"/>
    </location>
</feature>
<dbReference type="Proteomes" id="UP001058974">
    <property type="component" value="Chromosome 5"/>
</dbReference>
<keyword evidence="2" id="KW-0677">Repeat</keyword>
<sequence>MSKAVLSRIKPRHRLKGSPSSSSLPPRIKNLITDVIHILKTHQYRDSLESRFAESEVVVSDVAHFVIDRIHDPELGLKFFDWASTIPFSSPLNGLAYSSLLKLMAKYRVFSQMELVLESMKAQNLKPTFEALNNAICVYAEHGSVNRALQLFNTVREVHNCFPSVFANNSLLNCLVKNGKVDIALEVYDKMLQKGGDDGMDVVVDNYSTSIVVKGLCDLGKVEEGRRLINDRWGKGCVPHVVFYNVIIDGYCKMGNLRGATKVLEELKLKGFLPTLETYGALIAGFCKVGNFQVVDQLLKEINVMGLNVNVLVFNNIIDAQYKHGLVEEASETMRRMAEMGCEPDITTYNILINFSCSGGRIKEAEEFIERAKERRLLPNKYSYTPIMHAYCKQGDYVMASDILFKIAESETGGKPDLVSYGAFIHGIVTVGEIDVALMVQEKMIEKGVFPDAQIYNILMSGLCKKGRFPAAKLLLSEMLDRNLQPDAHVYATLVDGFIRNDELDKATTLFEVVMSKGIDPGIVGYNVMIKGLCKFGKMTDAVAYLNKMKVAHHTPDEYTYSTVIDGYVKQHDLDSALKMFGQMMKQKCKPNVVAYTCLINGFCKKADMSRAEKVFRGMESFDLEPNVVTYTILIGGFCKAGKPEKAASFFELMLMRNCVPNDTTFHYLINGLTNITDSTLLIRKNEENDRSLILDFFATMISDGWSQMIAAYNSIIVCLCKHGMVDTVQLLQTKMLRKGFLMDSVCFTALLHGLCQTGKSKEWKDIISGDMNKIEFQTAFEYSLKLDKYLYQGRLSEASFILQTLIEDSKFSDQQDKDQRVTSLQ</sequence>
<gene>
    <name evidence="4" type="ORF">KIW84_058297</name>
</gene>
<feature type="repeat" description="PPR" evidence="3">
    <location>
        <begin position="205"/>
        <end position="239"/>
    </location>
</feature>
<dbReference type="SUPFAM" id="SSF48452">
    <property type="entry name" value="TPR-like"/>
    <property type="match status" value="1"/>
</dbReference>
<feature type="repeat" description="PPR" evidence="3">
    <location>
        <begin position="345"/>
        <end position="379"/>
    </location>
</feature>
<comment type="similarity">
    <text evidence="1">Belongs to the PPR family. P subfamily.</text>
</comment>
<dbReference type="InterPro" id="IPR011990">
    <property type="entry name" value="TPR-like_helical_dom_sf"/>
</dbReference>
<comment type="caution">
    <text evidence="4">The sequence shown here is derived from an EMBL/GenBank/DDBJ whole genome shotgun (WGS) entry which is preliminary data.</text>
</comment>
<feature type="repeat" description="PPR" evidence="3">
    <location>
        <begin position="522"/>
        <end position="556"/>
    </location>
</feature>
<dbReference type="EMBL" id="JAMSHJ010000005">
    <property type="protein sequence ID" value="KAI5414099.1"/>
    <property type="molecule type" value="Genomic_DNA"/>
</dbReference>
<feature type="repeat" description="PPR" evidence="3">
    <location>
        <begin position="452"/>
        <end position="486"/>
    </location>
</feature>
<feature type="repeat" description="PPR" evidence="3">
    <location>
        <begin position="240"/>
        <end position="274"/>
    </location>
</feature>
<dbReference type="InterPro" id="IPR050872">
    <property type="entry name" value="PPR_P_subfamily"/>
</dbReference>
<dbReference type="NCBIfam" id="TIGR00756">
    <property type="entry name" value="PPR"/>
    <property type="match status" value="12"/>
</dbReference>
<evidence type="ECO:0000256" key="1">
    <source>
        <dbReference type="ARBA" id="ARBA00007626"/>
    </source>
</evidence>
<evidence type="ECO:0000256" key="2">
    <source>
        <dbReference type="ARBA" id="ARBA00022737"/>
    </source>
</evidence>
<name>A0A9D5AP67_PEA</name>
<dbReference type="PANTHER" id="PTHR46128:SF73">
    <property type="entry name" value="CRIB DOMAIN-CONTAINING PROTEIN"/>
    <property type="match status" value="1"/>
</dbReference>
<evidence type="ECO:0000256" key="3">
    <source>
        <dbReference type="PROSITE-ProRule" id="PRU00708"/>
    </source>
</evidence>
<feature type="repeat" description="PPR" evidence="3">
    <location>
        <begin position="164"/>
        <end position="198"/>
    </location>
</feature>
<dbReference type="Pfam" id="PF13041">
    <property type="entry name" value="PPR_2"/>
    <property type="match status" value="7"/>
</dbReference>
<accession>A0A9D5AP67</accession>
<dbReference type="Gene3D" id="1.25.40.10">
    <property type="entry name" value="Tetratricopeptide repeat domain"/>
    <property type="match status" value="8"/>
</dbReference>
<dbReference type="OrthoDB" id="185373at2759"/>
<feature type="repeat" description="PPR" evidence="3">
    <location>
        <begin position="709"/>
        <end position="743"/>
    </location>
</feature>
<keyword evidence="5" id="KW-1185">Reference proteome</keyword>
<dbReference type="Gramene" id="PSAT_LOCUS19165_t1">
    <property type="protein sequence ID" value="CAL5199806.1"/>
    <property type="gene ID" value="PSAT_LOCUS19165"/>
</dbReference>
<dbReference type="InterPro" id="IPR002885">
    <property type="entry name" value="PPR_rpt"/>
</dbReference>
<evidence type="ECO:0000313" key="5">
    <source>
        <dbReference type="Proteomes" id="UP001058974"/>
    </source>
</evidence>
<dbReference type="SUPFAM" id="SSF81901">
    <property type="entry name" value="HCP-like"/>
    <property type="match status" value="1"/>
</dbReference>
<dbReference type="AlphaFoldDB" id="A0A9D5AP67"/>
<evidence type="ECO:0000313" key="4">
    <source>
        <dbReference type="EMBL" id="KAI5414099.1"/>
    </source>
</evidence>
<reference evidence="4 5" key="1">
    <citation type="journal article" date="2022" name="Nat. Genet.">
        <title>Improved pea reference genome and pan-genome highlight genomic features and evolutionary characteristics.</title>
        <authorList>
            <person name="Yang T."/>
            <person name="Liu R."/>
            <person name="Luo Y."/>
            <person name="Hu S."/>
            <person name="Wang D."/>
            <person name="Wang C."/>
            <person name="Pandey M.K."/>
            <person name="Ge S."/>
            <person name="Xu Q."/>
            <person name="Li N."/>
            <person name="Li G."/>
            <person name="Huang Y."/>
            <person name="Saxena R.K."/>
            <person name="Ji Y."/>
            <person name="Li M."/>
            <person name="Yan X."/>
            <person name="He Y."/>
            <person name="Liu Y."/>
            <person name="Wang X."/>
            <person name="Xiang C."/>
            <person name="Varshney R.K."/>
            <person name="Ding H."/>
            <person name="Gao S."/>
            <person name="Zong X."/>
        </authorList>
    </citation>
    <scope>NUCLEOTIDE SEQUENCE [LARGE SCALE GENOMIC DNA]</scope>
    <source>
        <strain evidence="4 5">cv. Zhongwan 6</strain>
    </source>
</reference>
<feature type="repeat" description="PPR" evidence="3">
    <location>
        <begin position="417"/>
        <end position="451"/>
    </location>
</feature>
<feature type="repeat" description="PPR" evidence="3">
    <location>
        <begin position="627"/>
        <end position="661"/>
    </location>
</feature>
<dbReference type="PROSITE" id="PS51375">
    <property type="entry name" value="PPR"/>
    <property type="match status" value="14"/>
</dbReference>
<feature type="repeat" description="PPR" evidence="3">
    <location>
        <begin position="557"/>
        <end position="591"/>
    </location>
</feature>
<dbReference type="Gramene" id="Psat05G0829700-T1">
    <property type="protein sequence ID" value="KAI5414099.1"/>
    <property type="gene ID" value="KIW84_058297"/>
</dbReference>
<feature type="repeat" description="PPR" evidence="3">
    <location>
        <begin position="592"/>
        <end position="626"/>
    </location>
</feature>
<dbReference type="PANTHER" id="PTHR46128">
    <property type="entry name" value="MITOCHONDRIAL GROUP I INTRON SPLICING FACTOR CCM1"/>
    <property type="match status" value="1"/>
</dbReference>
<feature type="repeat" description="PPR" evidence="3">
    <location>
        <begin position="487"/>
        <end position="521"/>
    </location>
</feature>
<protein>
    <recommendedName>
        <fullName evidence="6">Pentatricopeptide repeat-containing protein</fullName>
    </recommendedName>
</protein>
<organism evidence="4 5">
    <name type="scientific">Pisum sativum</name>
    <name type="common">Garden pea</name>
    <name type="synonym">Lathyrus oleraceus</name>
    <dbReference type="NCBI Taxonomy" id="3888"/>
    <lineage>
        <taxon>Eukaryota</taxon>
        <taxon>Viridiplantae</taxon>
        <taxon>Streptophyta</taxon>
        <taxon>Embryophyta</taxon>
        <taxon>Tracheophyta</taxon>
        <taxon>Spermatophyta</taxon>
        <taxon>Magnoliopsida</taxon>
        <taxon>eudicotyledons</taxon>
        <taxon>Gunneridae</taxon>
        <taxon>Pentapetalae</taxon>
        <taxon>rosids</taxon>
        <taxon>fabids</taxon>
        <taxon>Fabales</taxon>
        <taxon>Fabaceae</taxon>
        <taxon>Papilionoideae</taxon>
        <taxon>50 kb inversion clade</taxon>
        <taxon>NPAAA clade</taxon>
        <taxon>Hologalegina</taxon>
        <taxon>IRL clade</taxon>
        <taxon>Fabeae</taxon>
        <taxon>Lathyrus</taxon>
    </lineage>
</organism>